<comment type="caution">
    <text evidence="1">The sequence shown here is derived from an EMBL/GenBank/DDBJ whole genome shotgun (WGS) entry which is preliminary data.</text>
</comment>
<evidence type="ECO:0000313" key="1">
    <source>
        <dbReference type="EMBL" id="MDA3614651.1"/>
    </source>
</evidence>
<keyword evidence="2" id="KW-1185">Reference proteome</keyword>
<dbReference type="EMBL" id="JAQGEF010000007">
    <property type="protein sequence ID" value="MDA3614651.1"/>
    <property type="molecule type" value="Genomic_DNA"/>
</dbReference>
<evidence type="ECO:0000313" key="2">
    <source>
        <dbReference type="Proteomes" id="UP001210231"/>
    </source>
</evidence>
<reference evidence="1 2" key="1">
    <citation type="submission" date="2022-12" db="EMBL/GenBank/DDBJ databases">
        <title>Chitinophagaceae gen. sp. nov., a new member of the family Chitinophagaceae, isolated from soil in a chemical factory.</title>
        <authorList>
            <person name="Ke Z."/>
        </authorList>
    </citation>
    <scope>NUCLEOTIDE SEQUENCE [LARGE SCALE GENOMIC DNA]</scope>
    <source>
        <strain evidence="1 2">LY-5</strain>
    </source>
</reference>
<protein>
    <submittedName>
        <fullName evidence="1">DUF4286 family protein</fullName>
    </submittedName>
</protein>
<dbReference type="Pfam" id="PF14114">
    <property type="entry name" value="DUF4286"/>
    <property type="match status" value="1"/>
</dbReference>
<organism evidence="1 2">
    <name type="scientific">Polluticaenibacter yanchengensis</name>
    <dbReference type="NCBI Taxonomy" id="3014562"/>
    <lineage>
        <taxon>Bacteria</taxon>
        <taxon>Pseudomonadati</taxon>
        <taxon>Bacteroidota</taxon>
        <taxon>Chitinophagia</taxon>
        <taxon>Chitinophagales</taxon>
        <taxon>Chitinophagaceae</taxon>
        <taxon>Polluticaenibacter</taxon>
    </lineage>
</organism>
<gene>
    <name evidence="1" type="ORF">O3P16_07515</name>
</gene>
<dbReference type="RefSeq" id="WP_407030977.1">
    <property type="nucleotide sequence ID" value="NZ_JAQGEF010000007.1"/>
</dbReference>
<proteinExistence type="predicted"/>
<dbReference type="InterPro" id="IPR025563">
    <property type="entry name" value="DUF4286"/>
</dbReference>
<sequence length="103" mass="12377">MTKDTKYNLSVKVDWSIHTDWLKWINEDYLPAVNALEYFDSVKLYKLHDVDITDGVMYVIQHSVKSTLHYKKFLKEEGYHFNKTMQLKWGNNVLKFESLMQEL</sequence>
<dbReference type="Proteomes" id="UP001210231">
    <property type="component" value="Unassembled WGS sequence"/>
</dbReference>
<name>A0ABT4UII8_9BACT</name>
<accession>A0ABT4UII8</accession>